<keyword evidence="4 9" id="KW-1003">Cell membrane</keyword>
<evidence type="ECO:0000256" key="7">
    <source>
        <dbReference type="ARBA" id="ARBA00023047"/>
    </source>
</evidence>
<keyword evidence="5 9" id="KW-0812">Transmembrane</keyword>
<evidence type="ECO:0000256" key="1">
    <source>
        <dbReference type="ARBA" id="ARBA00004651"/>
    </source>
</evidence>
<feature type="transmembrane region" description="Helical" evidence="9">
    <location>
        <begin position="126"/>
        <end position="147"/>
    </location>
</feature>
<dbReference type="PROSITE" id="PS51012">
    <property type="entry name" value="ABC_TM2"/>
    <property type="match status" value="1"/>
</dbReference>
<keyword evidence="6 9" id="KW-1133">Transmembrane helix</keyword>
<evidence type="ECO:0000313" key="12">
    <source>
        <dbReference type="EMBL" id="MDH4572934.1"/>
    </source>
</evidence>
<dbReference type="EMBL" id="PGFS01000001">
    <property type="protein sequence ID" value="MDH4572934.1"/>
    <property type="molecule type" value="Genomic_DNA"/>
</dbReference>
<feature type="transmembrane region" description="Helical" evidence="9">
    <location>
        <begin position="197"/>
        <end position="215"/>
    </location>
</feature>
<evidence type="ECO:0000256" key="8">
    <source>
        <dbReference type="ARBA" id="ARBA00023136"/>
    </source>
</evidence>
<evidence type="ECO:0000256" key="3">
    <source>
        <dbReference type="ARBA" id="ARBA00022448"/>
    </source>
</evidence>
<keyword evidence="13" id="KW-1185">Reference proteome</keyword>
<evidence type="ECO:0000256" key="5">
    <source>
        <dbReference type="ARBA" id="ARBA00022692"/>
    </source>
</evidence>
<evidence type="ECO:0000256" key="10">
    <source>
        <dbReference type="SAM" id="MobiDB-lite"/>
    </source>
</evidence>
<evidence type="ECO:0000256" key="2">
    <source>
        <dbReference type="ARBA" id="ARBA00007783"/>
    </source>
</evidence>
<feature type="region of interest" description="Disordered" evidence="10">
    <location>
        <begin position="1"/>
        <end position="21"/>
    </location>
</feature>
<protein>
    <recommendedName>
        <fullName evidence="9">Transport permease protein</fullName>
    </recommendedName>
</protein>
<evidence type="ECO:0000256" key="6">
    <source>
        <dbReference type="ARBA" id="ARBA00022989"/>
    </source>
</evidence>
<dbReference type="InterPro" id="IPR047817">
    <property type="entry name" value="ABC2_TM_bact-type"/>
</dbReference>
<proteinExistence type="inferred from homology"/>
<name>A0ABT6I5F4_9GAMM</name>
<comment type="caution">
    <text evidence="12">The sequence shown here is derived from an EMBL/GenBank/DDBJ whole genome shotgun (WGS) entry which is preliminary data.</text>
</comment>
<feature type="compositionally biased region" description="Polar residues" evidence="10">
    <location>
        <begin position="1"/>
        <end position="12"/>
    </location>
</feature>
<evidence type="ECO:0000313" key="13">
    <source>
        <dbReference type="Proteomes" id="UP001162135"/>
    </source>
</evidence>
<feature type="domain" description="ABC transmembrane type-2" evidence="11">
    <location>
        <begin position="49"/>
        <end position="272"/>
    </location>
</feature>
<keyword evidence="7" id="KW-0625">Polysaccharide transport</keyword>
<sequence length="279" mass="31864">MEISRSDSSQPNFAGPSGGRARSSWRVARSVWFALFMRETISRTMADRMGWFWMIFEPLAIIGVMVSVRGLFMSGRHIAGADYVAWMVVGLMGFMLFRENMMRSIGAIEANRGLFAYRQVKPIDPVLVRCFLEGMLKSLIFILFITIGSLLKFELMPDYPFGAMMDWLSLWALGWGMGLTLSVLGDLVPEIGKVARILNLPLLLLSGVIFPVLYVPHQYREYLLMNPIVHGLESMRMNFFSGYHTIDGIDMTYLWFWALALISLGLVLHMRFRDQLKAH</sequence>
<dbReference type="PANTHER" id="PTHR30413:SF10">
    <property type="entry name" value="CAPSULE POLYSACCHARIDE EXPORT INNER-MEMBRANE PROTEIN CTRC"/>
    <property type="match status" value="1"/>
</dbReference>
<keyword evidence="8 9" id="KW-0472">Membrane</keyword>
<feature type="transmembrane region" description="Helical" evidence="9">
    <location>
        <begin position="167"/>
        <end position="185"/>
    </location>
</feature>
<evidence type="ECO:0000256" key="9">
    <source>
        <dbReference type="RuleBase" id="RU361157"/>
    </source>
</evidence>
<dbReference type="Pfam" id="PF01061">
    <property type="entry name" value="ABC2_membrane"/>
    <property type="match status" value="1"/>
</dbReference>
<dbReference type="PANTHER" id="PTHR30413">
    <property type="entry name" value="INNER MEMBRANE TRANSPORT PERMEASE"/>
    <property type="match status" value="1"/>
</dbReference>
<feature type="transmembrane region" description="Helical" evidence="9">
    <location>
        <begin position="78"/>
        <end position="97"/>
    </location>
</feature>
<keyword evidence="7" id="KW-0762">Sugar transport</keyword>
<dbReference type="Proteomes" id="UP001162135">
    <property type="component" value="Unassembled WGS sequence"/>
</dbReference>
<gene>
    <name evidence="12" type="ORF">CUR86_11030</name>
</gene>
<evidence type="ECO:0000259" key="11">
    <source>
        <dbReference type="PROSITE" id="PS51012"/>
    </source>
</evidence>
<dbReference type="RefSeq" id="WP_110716612.1">
    <property type="nucleotide sequence ID" value="NZ_PGFS01000001.1"/>
</dbReference>
<reference evidence="12" key="2">
    <citation type="submission" date="2017-11" db="EMBL/GenBank/DDBJ databases">
        <authorList>
            <person name="Das S.K."/>
        </authorList>
    </citation>
    <scope>NUCLEOTIDE SEQUENCE</scope>
    <source>
        <strain evidence="12">S4-41</strain>
    </source>
</reference>
<organism evidence="12 13">
    <name type="scientific">Salinicola acroporae</name>
    <dbReference type="NCBI Taxonomy" id="1541440"/>
    <lineage>
        <taxon>Bacteria</taxon>
        <taxon>Pseudomonadati</taxon>
        <taxon>Pseudomonadota</taxon>
        <taxon>Gammaproteobacteria</taxon>
        <taxon>Oceanospirillales</taxon>
        <taxon>Halomonadaceae</taxon>
        <taxon>Salinicola</taxon>
    </lineage>
</organism>
<comment type="similarity">
    <text evidence="2 9">Belongs to the ABC-2 integral membrane protein family.</text>
</comment>
<accession>A0ABT6I5F4</accession>
<evidence type="ECO:0000256" key="4">
    <source>
        <dbReference type="ARBA" id="ARBA00022475"/>
    </source>
</evidence>
<feature type="transmembrane region" description="Helical" evidence="9">
    <location>
        <begin position="253"/>
        <end position="272"/>
    </location>
</feature>
<dbReference type="InterPro" id="IPR013525">
    <property type="entry name" value="ABC2_TM"/>
</dbReference>
<feature type="transmembrane region" description="Helical" evidence="9">
    <location>
        <begin position="51"/>
        <end position="72"/>
    </location>
</feature>
<comment type="subcellular location">
    <subcellularLocation>
        <location evidence="9">Cell inner membrane</location>
        <topology evidence="9">Multi-pass membrane protein</topology>
    </subcellularLocation>
    <subcellularLocation>
        <location evidence="1">Cell membrane</location>
        <topology evidence="1">Multi-pass membrane protein</topology>
    </subcellularLocation>
</comment>
<reference evidence="12" key="1">
    <citation type="journal article" date="2015" name="Antonie Van Leeuwenhoek">
        <title>Comparative 16S rRNA signatures and multilocus sequence analysis for the genus Salinicola and description of Salinicola acroporae sp. nov., isolated from coral Acropora digitifera.</title>
        <authorList>
            <person name="Lepcha R.T."/>
            <person name="Poddar A."/>
            <person name="Schumann P."/>
            <person name="Das S.K."/>
        </authorList>
    </citation>
    <scope>NUCLEOTIDE SEQUENCE</scope>
    <source>
        <strain evidence="12">S4-41</strain>
    </source>
</reference>
<keyword evidence="3 9" id="KW-0813">Transport</keyword>